<protein>
    <recommendedName>
        <fullName evidence="5">RxLR-like protein</fullName>
    </recommendedName>
</protein>
<sequence>MRGPFIALCLIASISSRSVQGQPIAGNELRARAPPDPTQSEKTSASGTSWDRPAKIQKVSAPHGQDVQDVQRKTDRRLARAKAREAAAVHWSYLDDVDRASTSLTATTPVRTWNKSPVGASSSPLRSNARWQHTIRQFKTTPHLALRKSVSPSRSSFLSGYSASGSEAGKPRNKGTATTSTSSTSTSTSAGELAHDAESALKKGMGHVLM</sequence>
<proteinExistence type="predicted"/>
<feature type="region of interest" description="Disordered" evidence="1">
    <location>
        <begin position="17"/>
        <end position="53"/>
    </location>
</feature>
<feature type="region of interest" description="Disordered" evidence="1">
    <location>
        <begin position="142"/>
        <end position="210"/>
    </location>
</feature>
<accession>A0A0P1BRQ2</accession>
<feature type="compositionally biased region" description="Low complexity" evidence="1">
    <location>
        <begin position="176"/>
        <end position="190"/>
    </location>
</feature>
<dbReference type="EMBL" id="CCYA01000276">
    <property type="protein sequence ID" value="CEH18639.1"/>
    <property type="molecule type" value="Genomic_DNA"/>
</dbReference>
<name>A0A0P1BRQ2_9BASI</name>
<feature type="signal peptide" evidence="2">
    <location>
        <begin position="1"/>
        <end position="21"/>
    </location>
</feature>
<dbReference type="Proteomes" id="UP000054845">
    <property type="component" value="Unassembled WGS sequence"/>
</dbReference>
<feature type="compositionally biased region" description="Polar residues" evidence="1">
    <location>
        <begin position="38"/>
        <end position="49"/>
    </location>
</feature>
<evidence type="ECO:0000313" key="3">
    <source>
        <dbReference type="EMBL" id="CEH18639.1"/>
    </source>
</evidence>
<feature type="chain" id="PRO_5006059765" description="RxLR-like protein" evidence="2">
    <location>
        <begin position="22"/>
        <end position="210"/>
    </location>
</feature>
<dbReference type="AlphaFoldDB" id="A0A0P1BRQ2"/>
<keyword evidence="2" id="KW-0732">Signal</keyword>
<feature type="compositionally biased region" description="Low complexity" evidence="1">
    <location>
        <begin position="153"/>
        <end position="166"/>
    </location>
</feature>
<evidence type="ECO:0008006" key="5">
    <source>
        <dbReference type="Google" id="ProtNLM"/>
    </source>
</evidence>
<dbReference type="OrthoDB" id="10395055at2759"/>
<evidence type="ECO:0000256" key="2">
    <source>
        <dbReference type="SAM" id="SignalP"/>
    </source>
</evidence>
<organism evidence="3 4">
    <name type="scientific">Ceraceosorus bombacis</name>
    <dbReference type="NCBI Taxonomy" id="401625"/>
    <lineage>
        <taxon>Eukaryota</taxon>
        <taxon>Fungi</taxon>
        <taxon>Dikarya</taxon>
        <taxon>Basidiomycota</taxon>
        <taxon>Ustilaginomycotina</taxon>
        <taxon>Exobasidiomycetes</taxon>
        <taxon>Ceraceosorales</taxon>
        <taxon>Ceraceosoraceae</taxon>
        <taxon>Ceraceosorus</taxon>
    </lineage>
</organism>
<evidence type="ECO:0000256" key="1">
    <source>
        <dbReference type="SAM" id="MobiDB-lite"/>
    </source>
</evidence>
<keyword evidence="4" id="KW-1185">Reference proteome</keyword>
<evidence type="ECO:0000313" key="4">
    <source>
        <dbReference type="Proteomes" id="UP000054845"/>
    </source>
</evidence>
<reference evidence="3 4" key="1">
    <citation type="submission" date="2014-09" db="EMBL/GenBank/DDBJ databases">
        <authorList>
            <person name="Magalhaes I.L.F."/>
            <person name="Oliveira U."/>
            <person name="Santos F.R."/>
            <person name="Vidigal T.H.D.A."/>
            <person name="Brescovit A.D."/>
            <person name="Santos A.J."/>
        </authorList>
    </citation>
    <scope>NUCLEOTIDE SEQUENCE [LARGE SCALE GENOMIC DNA]</scope>
</reference>